<gene>
    <name evidence="5" type="primary">cysC</name>
    <name evidence="8" type="ORF">PAP_09900</name>
</gene>
<dbReference type="SUPFAM" id="SSF52540">
    <property type="entry name" value="P-loop containing nucleoside triphosphate hydrolases"/>
    <property type="match status" value="1"/>
</dbReference>
<comment type="similarity">
    <text evidence="5 6">Belongs to the APS kinase family.</text>
</comment>
<evidence type="ECO:0000313" key="8">
    <source>
        <dbReference type="EMBL" id="AIF70354.1"/>
    </source>
</evidence>
<dbReference type="GeneID" id="24843073"/>
<evidence type="ECO:0000256" key="3">
    <source>
        <dbReference type="ARBA" id="ARBA00022741"/>
    </source>
</evidence>
<dbReference type="GO" id="GO:0004781">
    <property type="term" value="F:sulfate adenylyltransferase (ATP) activity"/>
    <property type="evidence" value="ECO:0007669"/>
    <property type="project" value="TreeGrafter"/>
</dbReference>
<accession>A0A075LVI6</accession>
<dbReference type="GO" id="GO:0005737">
    <property type="term" value="C:cytoplasm"/>
    <property type="evidence" value="ECO:0007669"/>
    <property type="project" value="TreeGrafter"/>
</dbReference>
<dbReference type="STRING" id="1343739.PAP_09900"/>
<dbReference type="HOGENOM" id="CLU_046932_2_1_2"/>
<reference evidence="9" key="1">
    <citation type="submission" date="2013-06" db="EMBL/GenBank/DDBJ databases">
        <title>Complete Genome Sequence of Hyperthermophilic Palaeococcus pacificus DY20341T, Isolated from a Deep-Sea Hydrothermal Sediments.</title>
        <authorList>
            <person name="Zeng X."/>
            <person name="Shao Z."/>
        </authorList>
    </citation>
    <scope>NUCLEOTIDE SEQUENCE [LARGE SCALE GENOMIC DNA]</scope>
    <source>
        <strain evidence="9">DY20341</strain>
    </source>
</reference>
<dbReference type="RefSeq" id="WP_048165812.1">
    <property type="nucleotide sequence ID" value="NZ_CP006019.1"/>
</dbReference>
<dbReference type="UniPathway" id="UPA00140">
    <property type="reaction ID" value="UER00205"/>
</dbReference>
<keyword evidence="4 5" id="KW-0067">ATP-binding</keyword>
<dbReference type="EMBL" id="CP006019">
    <property type="protein sequence ID" value="AIF70354.1"/>
    <property type="molecule type" value="Genomic_DNA"/>
</dbReference>
<dbReference type="Proteomes" id="UP000027981">
    <property type="component" value="Chromosome"/>
</dbReference>
<comment type="catalytic activity">
    <reaction evidence="5 6">
        <text>adenosine 5'-phosphosulfate + ATP = 3'-phosphoadenylyl sulfate + ADP + H(+)</text>
        <dbReference type="Rhea" id="RHEA:24152"/>
        <dbReference type="ChEBI" id="CHEBI:15378"/>
        <dbReference type="ChEBI" id="CHEBI:30616"/>
        <dbReference type="ChEBI" id="CHEBI:58243"/>
        <dbReference type="ChEBI" id="CHEBI:58339"/>
        <dbReference type="ChEBI" id="CHEBI:456216"/>
        <dbReference type="EC" id="2.7.1.25"/>
    </reaction>
</comment>
<evidence type="ECO:0000256" key="2">
    <source>
        <dbReference type="ARBA" id="ARBA00022679"/>
    </source>
</evidence>
<sequence>MSEKVGANAQGASLRTLERGFTIWLTGPSGAGKTVLAHALKKKLKGMGYRVEILDGDVIRKTLYPNLGFSKEAREMHNRIVIHMAKLLSRNGVITIVSLISPYRAVREYARKEIGNFIEVYVYAPLEVRIQRDPKGLYAKAIRGEIKGLTGYDGVYEEPESPEVKVDSSKMTPEEEVEAVLSKARELGYL</sequence>
<keyword evidence="3 5" id="KW-0547">Nucleotide-binding</keyword>
<comment type="pathway">
    <text evidence="5 6">Sulfur metabolism; hydrogen sulfide biosynthesis; sulfite from sulfate: step 2/3.</text>
</comment>
<evidence type="ECO:0000256" key="6">
    <source>
        <dbReference type="RuleBase" id="RU004347"/>
    </source>
</evidence>
<organism evidence="8 9">
    <name type="scientific">Palaeococcus pacificus DY20341</name>
    <dbReference type="NCBI Taxonomy" id="1343739"/>
    <lineage>
        <taxon>Archaea</taxon>
        <taxon>Methanobacteriati</taxon>
        <taxon>Methanobacteriota</taxon>
        <taxon>Thermococci</taxon>
        <taxon>Thermococcales</taxon>
        <taxon>Thermococcaceae</taxon>
        <taxon>Palaeococcus</taxon>
    </lineage>
</organism>
<dbReference type="InterPro" id="IPR050512">
    <property type="entry name" value="Sulf_AdTrans/APS_kinase"/>
</dbReference>
<dbReference type="PANTHER" id="PTHR42700">
    <property type="entry name" value="SULFATE ADENYLYLTRANSFERASE"/>
    <property type="match status" value="1"/>
</dbReference>
<evidence type="ECO:0000313" key="9">
    <source>
        <dbReference type="Proteomes" id="UP000027981"/>
    </source>
</evidence>
<evidence type="ECO:0000256" key="5">
    <source>
        <dbReference type="HAMAP-Rule" id="MF_00065"/>
    </source>
</evidence>
<keyword evidence="5" id="KW-0597">Phosphoprotein</keyword>
<feature type="binding site" evidence="5">
    <location>
        <begin position="27"/>
        <end position="34"/>
    </location>
    <ligand>
        <name>ATP</name>
        <dbReference type="ChEBI" id="CHEBI:30616"/>
    </ligand>
</feature>
<dbReference type="AlphaFoldDB" id="A0A075LVI6"/>
<evidence type="ECO:0000259" key="7">
    <source>
        <dbReference type="Pfam" id="PF01583"/>
    </source>
</evidence>
<feature type="active site" description="Phosphoserine intermediate" evidence="5">
    <location>
        <position position="101"/>
    </location>
</feature>
<dbReference type="HAMAP" id="MF_00065">
    <property type="entry name" value="Adenylyl_sulf_kinase"/>
    <property type="match status" value="1"/>
</dbReference>
<keyword evidence="5 6" id="KW-0418">Kinase</keyword>
<dbReference type="GO" id="GO:0004020">
    <property type="term" value="F:adenylylsulfate kinase activity"/>
    <property type="evidence" value="ECO:0007669"/>
    <property type="project" value="UniProtKB-UniRule"/>
</dbReference>
<dbReference type="eggNOG" id="arCOG01040">
    <property type="taxonomic scope" value="Archaea"/>
</dbReference>
<dbReference type="KEGG" id="ppac:PAP_09900"/>
<name>A0A075LVI6_9EURY</name>
<evidence type="ECO:0000256" key="1">
    <source>
        <dbReference type="ARBA" id="ARBA00012121"/>
    </source>
</evidence>
<keyword evidence="9" id="KW-1185">Reference proteome</keyword>
<dbReference type="GO" id="GO:0070814">
    <property type="term" value="P:hydrogen sulfide biosynthetic process"/>
    <property type="evidence" value="ECO:0007669"/>
    <property type="project" value="UniProtKB-UniRule"/>
</dbReference>
<dbReference type="Gene3D" id="3.40.50.300">
    <property type="entry name" value="P-loop containing nucleotide triphosphate hydrolases"/>
    <property type="match status" value="1"/>
</dbReference>
<reference evidence="8 9" key="2">
    <citation type="journal article" date="2015" name="Genome Announc.">
        <title>Complete Genome Sequence of Hyperthermophilic Piezophilic Archaeon Palaeococcus pacificus DY20341T, Isolated from Deep-Sea Hydrothermal Sediments.</title>
        <authorList>
            <person name="Zeng X."/>
            <person name="Jebbar M."/>
            <person name="Shao Z."/>
        </authorList>
    </citation>
    <scope>NUCLEOTIDE SEQUENCE [LARGE SCALE GENOMIC DNA]</scope>
    <source>
        <strain evidence="8 9">DY20341</strain>
    </source>
</reference>
<dbReference type="InterPro" id="IPR002891">
    <property type="entry name" value="APS"/>
</dbReference>
<dbReference type="CDD" id="cd02027">
    <property type="entry name" value="APSK"/>
    <property type="match status" value="1"/>
</dbReference>
<dbReference type="Pfam" id="PF01583">
    <property type="entry name" value="APS_kinase"/>
    <property type="match status" value="1"/>
</dbReference>
<dbReference type="GO" id="GO:0005524">
    <property type="term" value="F:ATP binding"/>
    <property type="evidence" value="ECO:0007669"/>
    <property type="project" value="UniProtKB-UniRule"/>
</dbReference>
<dbReference type="NCBIfam" id="TIGR00455">
    <property type="entry name" value="apsK"/>
    <property type="match status" value="1"/>
</dbReference>
<comment type="function">
    <text evidence="5 6">Catalyzes the synthesis of activated sulfate.</text>
</comment>
<dbReference type="PANTHER" id="PTHR42700:SF1">
    <property type="entry name" value="SULFATE ADENYLYLTRANSFERASE"/>
    <property type="match status" value="1"/>
</dbReference>
<protein>
    <recommendedName>
        <fullName evidence="1 5">Adenylyl-sulfate kinase</fullName>
        <ecNumber evidence="1 5">2.7.1.25</ecNumber>
    </recommendedName>
    <alternativeName>
        <fullName evidence="5">APS kinase</fullName>
    </alternativeName>
    <alternativeName>
        <fullName evidence="5">ATP adenosine-5'-phosphosulfate 3'-phosphotransferase</fullName>
    </alternativeName>
    <alternativeName>
        <fullName evidence="5">Adenosine-5'-phosphosulfate kinase</fullName>
    </alternativeName>
</protein>
<feature type="domain" description="APS kinase" evidence="7">
    <location>
        <begin position="19"/>
        <end position="167"/>
    </location>
</feature>
<dbReference type="OrthoDB" id="28808at2157"/>
<dbReference type="InterPro" id="IPR027417">
    <property type="entry name" value="P-loop_NTPase"/>
</dbReference>
<evidence type="ECO:0000256" key="4">
    <source>
        <dbReference type="ARBA" id="ARBA00022840"/>
    </source>
</evidence>
<proteinExistence type="inferred from homology"/>
<dbReference type="GO" id="GO:0010134">
    <property type="term" value="P:sulfate assimilation via adenylyl sulfate reduction"/>
    <property type="evidence" value="ECO:0007669"/>
    <property type="project" value="TreeGrafter"/>
</dbReference>
<keyword evidence="2 5" id="KW-0808">Transferase</keyword>
<dbReference type="GO" id="GO:0019379">
    <property type="term" value="P:sulfate assimilation, phosphoadenylyl sulfate reduction by phosphoadenylyl-sulfate reductase (thioredoxin)"/>
    <property type="evidence" value="ECO:0007669"/>
    <property type="project" value="TreeGrafter"/>
</dbReference>
<dbReference type="EC" id="2.7.1.25" evidence="1 5"/>
<dbReference type="InterPro" id="IPR059117">
    <property type="entry name" value="APS_kinase_dom"/>
</dbReference>